<name>A0A4V5UUK0_9BACT</name>
<dbReference type="Gene3D" id="3.20.20.150">
    <property type="entry name" value="Divalent-metal-dependent TIM barrel enzymes"/>
    <property type="match status" value="1"/>
</dbReference>
<dbReference type="OrthoDB" id="9798407at2"/>
<feature type="chain" id="PRO_5020453007" evidence="1">
    <location>
        <begin position="29"/>
        <end position="306"/>
    </location>
</feature>
<keyword evidence="3" id="KW-0413">Isomerase</keyword>
<dbReference type="InterPro" id="IPR050312">
    <property type="entry name" value="IolE/XylAMocC-like"/>
</dbReference>
<dbReference type="SUPFAM" id="SSF51658">
    <property type="entry name" value="Xylose isomerase-like"/>
    <property type="match status" value="1"/>
</dbReference>
<dbReference type="InterPro" id="IPR013022">
    <property type="entry name" value="Xyl_isomerase-like_TIM-brl"/>
</dbReference>
<sequence>MNTSRRTFLKQSSFALAGVSLLSNRLFAAAAASNEITGIQLYSVRDDMKKDPSGTLKQLADMGYKYVEHANYVNGKFYGYAPVDFKKLLDDLGLKMYSGHTVMNKQDWDEAKNDFTDKWKQTVADAAIVGQQYVISPWLDESMRNNMSDFKRYMDVFNKCGELCKKSGMKFGYHNHNFEFSTKLDGVRLYDLILKNTDPDLVAQQLDMGNMYEAGGIAMDVVKQYPGRFELMHVKDEIKSKNPGEMGGGYESTVLGKGVIPVKEVIDYGRNKGGTTQFIIEQESYQDKTPLECAKEDLRIMKGWGY</sequence>
<dbReference type="EMBL" id="SZQL01000005">
    <property type="protein sequence ID" value="TKK69343.1"/>
    <property type="molecule type" value="Genomic_DNA"/>
</dbReference>
<evidence type="ECO:0000256" key="1">
    <source>
        <dbReference type="SAM" id="SignalP"/>
    </source>
</evidence>
<keyword evidence="4" id="KW-1185">Reference proteome</keyword>
<dbReference type="InterPro" id="IPR006311">
    <property type="entry name" value="TAT_signal"/>
</dbReference>
<evidence type="ECO:0000313" key="3">
    <source>
        <dbReference type="EMBL" id="TKK69343.1"/>
    </source>
</evidence>
<organism evidence="3 4">
    <name type="scientific">Ilyomonas limi</name>
    <dbReference type="NCBI Taxonomy" id="2575867"/>
    <lineage>
        <taxon>Bacteria</taxon>
        <taxon>Pseudomonadati</taxon>
        <taxon>Bacteroidota</taxon>
        <taxon>Chitinophagia</taxon>
        <taxon>Chitinophagales</taxon>
        <taxon>Chitinophagaceae</taxon>
        <taxon>Ilyomonas</taxon>
    </lineage>
</organism>
<dbReference type="Pfam" id="PF01261">
    <property type="entry name" value="AP_endonuc_2"/>
    <property type="match status" value="1"/>
</dbReference>
<feature type="signal peptide" evidence="1">
    <location>
        <begin position="1"/>
        <end position="28"/>
    </location>
</feature>
<protein>
    <submittedName>
        <fullName evidence="3">Sugar phosphate isomerase/epimerase</fullName>
    </submittedName>
</protein>
<proteinExistence type="predicted"/>
<evidence type="ECO:0000259" key="2">
    <source>
        <dbReference type="Pfam" id="PF01261"/>
    </source>
</evidence>
<dbReference type="RefSeq" id="WP_137261338.1">
    <property type="nucleotide sequence ID" value="NZ_SZQL01000005.1"/>
</dbReference>
<reference evidence="3 4" key="1">
    <citation type="submission" date="2019-05" db="EMBL/GenBank/DDBJ databases">
        <title>Panacibacter sp. strain 17mud1-8 Genome sequencing and assembly.</title>
        <authorList>
            <person name="Chhetri G."/>
        </authorList>
    </citation>
    <scope>NUCLEOTIDE SEQUENCE [LARGE SCALE GENOMIC DNA]</scope>
    <source>
        <strain evidence="3 4">17mud1-8</strain>
    </source>
</reference>
<dbReference type="GO" id="GO:0016853">
    <property type="term" value="F:isomerase activity"/>
    <property type="evidence" value="ECO:0007669"/>
    <property type="project" value="UniProtKB-KW"/>
</dbReference>
<dbReference type="PROSITE" id="PS51318">
    <property type="entry name" value="TAT"/>
    <property type="match status" value="1"/>
</dbReference>
<dbReference type="PANTHER" id="PTHR12110">
    <property type="entry name" value="HYDROXYPYRUVATE ISOMERASE"/>
    <property type="match status" value="1"/>
</dbReference>
<dbReference type="AlphaFoldDB" id="A0A4V5UUK0"/>
<keyword evidence="1" id="KW-0732">Signal</keyword>
<feature type="domain" description="Xylose isomerase-like TIM barrel" evidence="2">
    <location>
        <begin position="57"/>
        <end position="302"/>
    </location>
</feature>
<dbReference type="InterPro" id="IPR036237">
    <property type="entry name" value="Xyl_isomerase-like_sf"/>
</dbReference>
<gene>
    <name evidence="3" type="ORF">FC093_08485</name>
</gene>
<accession>A0A4V5UUK0</accession>
<evidence type="ECO:0000313" key="4">
    <source>
        <dbReference type="Proteomes" id="UP000305848"/>
    </source>
</evidence>
<dbReference type="PANTHER" id="PTHR12110:SF41">
    <property type="entry name" value="INOSOSE DEHYDRATASE"/>
    <property type="match status" value="1"/>
</dbReference>
<comment type="caution">
    <text evidence="3">The sequence shown here is derived from an EMBL/GenBank/DDBJ whole genome shotgun (WGS) entry which is preliminary data.</text>
</comment>
<dbReference type="Proteomes" id="UP000305848">
    <property type="component" value="Unassembled WGS sequence"/>
</dbReference>